<keyword evidence="10" id="KW-1185">Reference proteome</keyword>
<dbReference type="GO" id="GO:0006508">
    <property type="term" value="P:proteolysis"/>
    <property type="evidence" value="ECO:0007669"/>
    <property type="project" value="UniProtKB-KW"/>
</dbReference>
<dbReference type="AlphaFoldDB" id="A0A5N1J0C7"/>
<dbReference type="PANTHER" id="PTHR43731">
    <property type="entry name" value="RHOMBOID PROTEASE"/>
    <property type="match status" value="1"/>
</dbReference>
<dbReference type="Pfam" id="PF01694">
    <property type="entry name" value="Rhomboid"/>
    <property type="match status" value="1"/>
</dbReference>
<evidence type="ECO:0000256" key="4">
    <source>
        <dbReference type="ARBA" id="ARBA00022801"/>
    </source>
</evidence>
<comment type="similarity">
    <text evidence="2">Belongs to the peptidase S54 family.</text>
</comment>
<dbReference type="InterPro" id="IPR022764">
    <property type="entry name" value="Peptidase_S54_rhomboid_dom"/>
</dbReference>
<sequence>MSLTLALIAFNVVITMYAWRNQDFLESWVFHPYSVKRNNQWYRFLTSGFLHADWGHLFFNMFSLYFFGDAVESLYKYYFGPQAGALWFLALFVIGVILADVPTYFKHKDDRNYHSLGASGGVSTIIFASILYAPMNKICLYGFICLPGVVLGVLYLIYSYFEAKKNRDNVNHDAHFYGALVGVIMGWILVPEAGRGFISQLLQNLPF</sequence>
<comment type="caution">
    <text evidence="9">The sequence shown here is derived from an EMBL/GenBank/DDBJ whole genome shotgun (WGS) entry which is preliminary data.</text>
</comment>
<dbReference type="InterPro" id="IPR050925">
    <property type="entry name" value="Rhomboid_protease_S54"/>
</dbReference>
<keyword evidence="5 7" id="KW-1133">Transmembrane helix</keyword>
<dbReference type="Gene3D" id="1.20.1540.10">
    <property type="entry name" value="Rhomboid-like"/>
    <property type="match status" value="1"/>
</dbReference>
<keyword evidence="3 7" id="KW-0812">Transmembrane</keyword>
<feature type="transmembrane region" description="Helical" evidence="7">
    <location>
        <begin position="173"/>
        <end position="190"/>
    </location>
</feature>
<proteinExistence type="inferred from homology"/>
<keyword evidence="4" id="KW-0378">Hydrolase</keyword>
<evidence type="ECO:0000256" key="3">
    <source>
        <dbReference type="ARBA" id="ARBA00022692"/>
    </source>
</evidence>
<evidence type="ECO:0000313" key="9">
    <source>
        <dbReference type="EMBL" id="KAA9339991.1"/>
    </source>
</evidence>
<dbReference type="EMBL" id="VTWT01000003">
    <property type="protein sequence ID" value="KAA9339991.1"/>
    <property type="molecule type" value="Genomic_DNA"/>
</dbReference>
<dbReference type="GO" id="GO:0004252">
    <property type="term" value="F:serine-type endopeptidase activity"/>
    <property type="evidence" value="ECO:0007669"/>
    <property type="project" value="InterPro"/>
</dbReference>
<evidence type="ECO:0000256" key="2">
    <source>
        <dbReference type="ARBA" id="ARBA00009045"/>
    </source>
</evidence>
<name>A0A5N1J0C7_9BACT</name>
<dbReference type="Proteomes" id="UP000326570">
    <property type="component" value="Unassembled WGS sequence"/>
</dbReference>
<dbReference type="RefSeq" id="WP_150903017.1">
    <property type="nucleotide sequence ID" value="NZ_VTWT01000003.1"/>
</dbReference>
<evidence type="ECO:0000256" key="6">
    <source>
        <dbReference type="ARBA" id="ARBA00023136"/>
    </source>
</evidence>
<feature type="transmembrane region" description="Helical" evidence="7">
    <location>
        <begin position="113"/>
        <end position="133"/>
    </location>
</feature>
<accession>A0A5N1J0C7</accession>
<feature type="transmembrane region" description="Helical" evidence="7">
    <location>
        <begin position="140"/>
        <end position="161"/>
    </location>
</feature>
<evidence type="ECO:0000259" key="8">
    <source>
        <dbReference type="Pfam" id="PF01694"/>
    </source>
</evidence>
<gene>
    <name evidence="9" type="ORF">F0P94_06475</name>
</gene>
<protein>
    <submittedName>
        <fullName evidence="9">Rhomboid family intramembrane serine protease</fullName>
    </submittedName>
</protein>
<dbReference type="InterPro" id="IPR035952">
    <property type="entry name" value="Rhomboid-like_sf"/>
</dbReference>
<reference evidence="9 10" key="1">
    <citation type="submission" date="2019-09" db="EMBL/GenBank/DDBJ databases">
        <title>Genome sequence of Adhaeribacter sp. M2.</title>
        <authorList>
            <person name="Srinivasan S."/>
        </authorList>
    </citation>
    <scope>NUCLEOTIDE SEQUENCE [LARGE SCALE GENOMIC DNA]</scope>
    <source>
        <strain evidence="9 10">M2</strain>
    </source>
</reference>
<evidence type="ECO:0000256" key="7">
    <source>
        <dbReference type="SAM" id="Phobius"/>
    </source>
</evidence>
<comment type="subcellular location">
    <subcellularLocation>
        <location evidence="1">Membrane</location>
        <topology evidence="1">Multi-pass membrane protein</topology>
    </subcellularLocation>
</comment>
<organism evidence="9 10">
    <name type="scientific">Adhaeribacter soli</name>
    <dbReference type="NCBI Taxonomy" id="2607655"/>
    <lineage>
        <taxon>Bacteria</taxon>
        <taxon>Pseudomonadati</taxon>
        <taxon>Bacteroidota</taxon>
        <taxon>Cytophagia</taxon>
        <taxon>Cytophagales</taxon>
        <taxon>Hymenobacteraceae</taxon>
        <taxon>Adhaeribacter</taxon>
    </lineage>
</organism>
<dbReference type="SUPFAM" id="SSF144091">
    <property type="entry name" value="Rhomboid-like"/>
    <property type="match status" value="1"/>
</dbReference>
<feature type="transmembrane region" description="Helical" evidence="7">
    <location>
        <begin position="79"/>
        <end position="101"/>
    </location>
</feature>
<evidence type="ECO:0000256" key="5">
    <source>
        <dbReference type="ARBA" id="ARBA00022989"/>
    </source>
</evidence>
<keyword evidence="9" id="KW-0645">Protease</keyword>
<feature type="transmembrane region" description="Helical" evidence="7">
    <location>
        <begin position="42"/>
        <end position="67"/>
    </location>
</feature>
<dbReference type="PANTHER" id="PTHR43731:SF14">
    <property type="entry name" value="PRESENILIN-ASSOCIATED RHOMBOID-LIKE PROTEIN, MITOCHONDRIAL"/>
    <property type="match status" value="1"/>
</dbReference>
<evidence type="ECO:0000256" key="1">
    <source>
        <dbReference type="ARBA" id="ARBA00004141"/>
    </source>
</evidence>
<keyword evidence="6 7" id="KW-0472">Membrane</keyword>
<feature type="domain" description="Peptidase S54 rhomboid" evidence="8">
    <location>
        <begin position="39"/>
        <end position="191"/>
    </location>
</feature>
<evidence type="ECO:0000313" key="10">
    <source>
        <dbReference type="Proteomes" id="UP000326570"/>
    </source>
</evidence>
<dbReference type="GO" id="GO:0016020">
    <property type="term" value="C:membrane"/>
    <property type="evidence" value="ECO:0007669"/>
    <property type="project" value="UniProtKB-SubCell"/>
</dbReference>